<evidence type="ECO:0000313" key="3">
    <source>
        <dbReference type="Proteomes" id="UP001500449"/>
    </source>
</evidence>
<organism evidence="2 3">
    <name type="scientific">Pseudonocardia ailaonensis</name>
    <dbReference type="NCBI Taxonomy" id="367279"/>
    <lineage>
        <taxon>Bacteria</taxon>
        <taxon>Bacillati</taxon>
        <taxon>Actinomycetota</taxon>
        <taxon>Actinomycetes</taxon>
        <taxon>Pseudonocardiales</taxon>
        <taxon>Pseudonocardiaceae</taxon>
        <taxon>Pseudonocardia</taxon>
    </lineage>
</organism>
<evidence type="ECO:0000313" key="2">
    <source>
        <dbReference type="EMBL" id="GAA1844481.1"/>
    </source>
</evidence>
<name>A0ABN2MZ71_9PSEU</name>
<protein>
    <submittedName>
        <fullName evidence="2">Uncharacterized protein</fullName>
    </submittedName>
</protein>
<dbReference type="Proteomes" id="UP001500449">
    <property type="component" value="Unassembled WGS sequence"/>
</dbReference>
<sequence>MGSRKKERLADVIVCGVLGFGGEEARGHGQDPHDLDLEAPRGVSRSVGTVRCDDIRGPVVLPKLDDYVNSESSVVYSAQWRSGSVPSSWSVLGRRPDVWADLTFSSEGGFLRGRLPVPWSPPQEVGTGRPDGVSAVRGDPVIDLG</sequence>
<keyword evidence="3" id="KW-1185">Reference proteome</keyword>
<feature type="region of interest" description="Disordered" evidence="1">
    <location>
        <begin position="22"/>
        <end position="42"/>
    </location>
</feature>
<accession>A0ABN2MZ71</accession>
<comment type="caution">
    <text evidence="2">The sequence shown here is derived from an EMBL/GenBank/DDBJ whole genome shotgun (WGS) entry which is preliminary data.</text>
</comment>
<feature type="compositionally biased region" description="Basic and acidic residues" evidence="1">
    <location>
        <begin position="23"/>
        <end position="39"/>
    </location>
</feature>
<dbReference type="EMBL" id="BAAAQK010000005">
    <property type="protein sequence ID" value="GAA1844481.1"/>
    <property type="molecule type" value="Genomic_DNA"/>
</dbReference>
<feature type="region of interest" description="Disordered" evidence="1">
    <location>
        <begin position="118"/>
        <end position="145"/>
    </location>
</feature>
<reference evidence="2 3" key="1">
    <citation type="journal article" date="2019" name="Int. J. Syst. Evol. Microbiol.">
        <title>The Global Catalogue of Microorganisms (GCM) 10K type strain sequencing project: providing services to taxonomists for standard genome sequencing and annotation.</title>
        <authorList>
            <consortium name="The Broad Institute Genomics Platform"/>
            <consortium name="The Broad Institute Genome Sequencing Center for Infectious Disease"/>
            <person name="Wu L."/>
            <person name="Ma J."/>
        </authorList>
    </citation>
    <scope>NUCLEOTIDE SEQUENCE [LARGE SCALE GENOMIC DNA]</scope>
    <source>
        <strain evidence="2 3">JCM 16009</strain>
    </source>
</reference>
<gene>
    <name evidence="2" type="ORF">GCM10009836_24920</name>
</gene>
<proteinExistence type="predicted"/>
<evidence type="ECO:0000256" key="1">
    <source>
        <dbReference type="SAM" id="MobiDB-lite"/>
    </source>
</evidence>